<sequence length="87" mass="9492">MLLSLGVASSDANCELSSGANNNSSQRYLISERPTAPLQRGAIAIIFIMTALSVLVWAVRIYSRLSKKQVSLDDWLVAVVTVWKPLS</sequence>
<accession>A0A4U9EU47</accession>
<reference evidence="1" key="1">
    <citation type="submission" date="2019-04" db="EMBL/GenBank/DDBJ databases">
        <authorList>
            <person name="Melise S."/>
            <person name="Noan J."/>
            <person name="Okalmin O."/>
        </authorList>
    </citation>
    <scope>NUCLEOTIDE SEQUENCE</scope>
    <source>
        <strain evidence="1">FN9</strain>
    </source>
</reference>
<dbReference type="AlphaFoldDB" id="A0A4U9EU47"/>
<evidence type="ECO:0000313" key="1">
    <source>
        <dbReference type="EMBL" id="VIO64332.1"/>
    </source>
</evidence>
<organism evidence="1">
    <name type="scientific">Gibberella zeae</name>
    <name type="common">Wheat head blight fungus</name>
    <name type="synonym">Fusarium graminearum</name>
    <dbReference type="NCBI Taxonomy" id="5518"/>
    <lineage>
        <taxon>Eukaryota</taxon>
        <taxon>Fungi</taxon>
        <taxon>Dikarya</taxon>
        <taxon>Ascomycota</taxon>
        <taxon>Pezizomycotina</taxon>
        <taxon>Sordariomycetes</taxon>
        <taxon>Hypocreomycetidae</taxon>
        <taxon>Hypocreales</taxon>
        <taxon>Nectriaceae</taxon>
        <taxon>Fusarium</taxon>
    </lineage>
</organism>
<gene>
    <name evidence="1" type="ORF">FUG_LOCUS562477</name>
</gene>
<proteinExistence type="predicted"/>
<protein>
    <submittedName>
        <fullName evidence="1">Uncharacterized protein</fullName>
    </submittedName>
</protein>
<name>A0A4U9EU47_GIBZA</name>
<dbReference type="EMBL" id="CAAKMV010000196">
    <property type="protein sequence ID" value="VIO64332.1"/>
    <property type="molecule type" value="Genomic_DNA"/>
</dbReference>